<dbReference type="WBParaSite" id="Pan_g15856.t1">
    <property type="protein sequence ID" value="Pan_g15856.t1"/>
    <property type="gene ID" value="Pan_g15856"/>
</dbReference>
<proteinExistence type="predicted"/>
<feature type="region of interest" description="Disordered" evidence="1">
    <location>
        <begin position="126"/>
        <end position="154"/>
    </location>
</feature>
<keyword evidence="2" id="KW-0812">Transmembrane</keyword>
<evidence type="ECO:0000256" key="2">
    <source>
        <dbReference type="SAM" id="Phobius"/>
    </source>
</evidence>
<name>A0A7E4V447_PANRE</name>
<feature type="transmembrane region" description="Helical" evidence="2">
    <location>
        <begin position="94"/>
        <end position="119"/>
    </location>
</feature>
<reference evidence="3" key="1">
    <citation type="journal article" date="2013" name="Genetics">
        <title>The draft genome and transcriptome of Panagrellus redivivus are shaped by the harsh demands of a free-living lifestyle.</title>
        <authorList>
            <person name="Srinivasan J."/>
            <person name="Dillman A.R."/>
            <person name="Macchietto M.G."/>
            <person name="Heikkinen L."/>
            <person name="Lakso M."/>
            <person name="Fracchia K.M."/>
            <person name="Antoshechkin I."/>
            <person name="Mortazavi A."/>
            <person name="Wong G."/>
            <person name="Sternberg P.W."/>
        </authorList>
    </citation>
    <scope>NUCLEOTIDE SEQUENCE [LARGE SCALE GENOMIC DNA]</scope>
    <source>
        <strain evidence="3">MT8872</strain>
    </source>
</reference>
<evidence type="ECO:0000313" key="3">
    <source>
        <dbReference type="Proteomes" id="UP000492821"/>
    </source>
</evidence>
<dbReference type="Proteomes" id="UP000492821">
    <property type="component" value="Unassembled WGS sequence"/>
</dbReference>
<feature type="compositionally biased region" description="Basic residues" evidence="1">
    <location>
        <begin position="70"/>
        <end position="83"/>
    </location>
</feature>
<feature type="compositionally biased region" description="Basic and acidic residues" evidence="1">
    <location>
        <begin position="60"/>
        <end position="69"/>
    </location>
</feature>
<accession>A0A7E4V447</accession>
<keyword evidence="3" id="KW-1185">Reference proteome</keyword>
<sequence>MAQMSNKRKDDDSNCARPLTVLSVRDLSADCFWLFTSRGAFDLAGAMADVPPNPRRSPTHGRDGEEPHRQPRRQLRRQRRHRSMGFDVGNTDDLLDFFILTTVTVVTMIVMTTTFFQFISTMESDDDVPSRERRPRRSQRDRREPRRRSRSRSPINQDSLIAEIRTETFALVDVVQEVIRELLKLIQRRGEVDQERVNQLQSLQARLTAFVHTL</sequence>
<feature type="compositionally biased region" description="Basic residues" evidence="1">
    <location>
        <begin position="133"/>
        <end position="151"/>
    </location>
</feature>
<evidence type="ECO:0000256" key="1">
    <source>
        <dbReference type="SAM" id="MobiDB-lite"/>
    </source>
</evidence>
<dbReference type="AlphaFoldDB" id="A0A7E4V447"/>
<feature type="region of interest" description="Disordered" evidence="1">
    <location>
        <begin position="46"/>
        <end position="83"/>
    </location>
</feature>
<protein>
    <submittedName>
        <fullName evidence="4">BAG domain-containing protein</fullName>
    </submittedName>
</protein>
<keyword evidence="2" id="KW-0472">Membrane</keyword>
<evidence type="ECO:0000313" key="4">
    <source>
        <dbReference type="WBParaSite" id="Pan_g15856.t1"/>
    </source>
</evidence>
<keyword evidence="2" id="KW-1133">Transmembrane helix</keyword>
<reference evidence="4" key="2">
    <citation type="submission" date="2020-10" db="UniProtKB">
        <authorList>
            <consortium name="WormBaseParasite"/>
        </authorList>
    </citation>
    <scope>IDENTIFICATION</scope>
</reference>
<organism evidence="3 4">
    <name type="scientific">Panagrellus redivivus</name>
    <name type="common">Microworm</name>
    <dbReference type="NCBI Taxonomy" id="6233"/>
    <lineage>
        <taxon>Eukaryota</taxon>
        <taxon>Metazoa</taxon>
        <taxon>Ecdysozoa</taxon>
        <taxon>Nematoda</taxon>
        <taxon>Chromadorea</taxon>
        <taxon>Rhabditida</taxon>
        <taxon>Tylenchina</taxon>
        <taxon>Panagrolaimomorpha</taxon>
        <taxon>Panagrolaimoidea</taxon>
        <taxon>Panagrolaimidae</taxon>
        <taxon>Panagrellus</taxon>
    </lineage>
</organism>